<dbReference type="EMBL" id="JARQWQ010000057">
    <property type="protein sequence ID" value="KAK2556229.1"/>
    <property type="molecule type" value="Genomic_DNA"/>
</dbReference>
<gene>
    <name evidence="1" type="ORF">P5673_021847</name>
</gene>
<evidence type="ECO:0000313" key="2">
    <source>
        <dbReference type="Proteomes" id="UP001249851"/>
    </source>
</evidence>
<dbReference type="AlphaFoldDB" id="A0AAD9Q7P7"/>
<accession>A0AAD9Q7P7</accession>
<protein>
    <submittedName>
        <fullName evidence="1">Uncharacterized protein</fullName>
    </submittedName>
</protein>
<comment type="caution">
    <text evidence="1">The sequence shown here is derived from an EMBL/GenBank/DDBJ whole genome shotgun (WGS) entry which is preliminary data.</text>
</comment>
<dbReference type="Proteomes" id="UP001249851">
    <property type="component" value="Unassembled WGS sequence"/>
</dbReference>
<name>A0AAD9Q7P7_ACRCE</name>
<keyword evidence="2" id="KW-1185">Reference proteome</keyword>
<proteinExistence type="predicted"/>
<sequence>MPPKRTLESFFKVTANKKKCNRDPEESEVVGPRGAAPAASMKTLQSKLSAVITKHLFLNHHVLRY</sequence>
<organism evidence="1 2">
    <name type="scientific">Acropora cervicornis</name>
    <name type="common">Staghorn coral</name>
    <dbReference type="NCBI Taxonomy" id="6130"/>
    <lineage>
        <taxon>Eukaryota</taxon>
        <taxon>Metazoa</taxon>
        <taxon>Cnidaria</taxon>
        <taxon>Anthozoa</taxon>
        <taxon>Hexacorallia</taxon>
        <taxon>Scleractinia</taxon>
        <taxon>Astrocoeniina</taxon>
        <taxon>Acroporidae</taxon>
        <taxon>Acropora</taxon>
    </lineage>
</organism>
<reference evidence="1" key="1">
    <citation type="journal article" date="2023" name="G3 (Bethesda)">
        <title>Whole genome assembly and annotation of the endangered Caribbean coral Acropora cervicornis.</title>
        <authorList>
            <person name="Selwyn J.D."/>
            <person name="Vollmer S.V."/>
        </authorList>
    </citation>
    <scope>NUCLEOTIDE SEQUENCE</scope>
    <source>
        <strain evidence="1">K2</strain>
    </source>
</reference>
<reference evidence="1" key="2">
    <citation type="journal article" date="2023" name="Science">
        <title>Genomic signatures of disease resistance in endangered staghorn corals.</title>
        <authorList>
            <person name="Vollmer S.V."/>
            <person name="Selwyn J.D."/>
            <person name="Despard B.A."/>
            <person name="Roesel C.L."/>
        </authorList>
    </citation>
    <scope>NUCLEOTIDE SEQUENCE</scope>
    <source>
        <strain evidence="1">K2</strain>
    </source>
</reference>
<evidence type="ECO:0000313" key="1">
    <source>
        <dbReference type="EMBL" id="KAK2556229.1"/>
    </source>
</evidence>